<comment type="similarity">
    <text evidence="2">Belongs to the AAA ATPase family. BCS1 subfamily.</text>
</comment>
<evidence type="ECO:0000259" key="14">
    <source>
        <dbReference type="SMART" id="SM00382"/>
    </source>
</evidence>
<evidence type="ECO:0000256" key="8">
    <source>
        <dbReference type="ARBA" id="ARBA00022989"/>
    </source>
</evidence>
<evidence type="ECO:0000313" key="16">
    <source>
        <dbReference type="EMBL" id="EMR64372.1"/>
    </source>
</evidence>
<keyword evidence="17" id="KW-1185">Reference proteome</keyword>
<dbReference type="Proteomes" id="UP000012174">
    <property type="component" value="Unassembled WGS sequence"/>
</dbReference>
<dbReference type="InterPro" id="IPR003959">
    <property type="entry name" value="ATPase_AAA_core"/>
</dbReference>
<protein>
    <submittedName>
        <fullName evidence="16">Putative mitochondrial chaperone bcs1 protein</fullName>
    </submittedName>
</protein>
<keyword evidence="3" id="KW-0812">Transmembrane</keyword>
<dbReference type="SMART" id="SM00382">
    <property type="entry name" value="AAA"/>
    <property type="match status" value="1"/>
</dbReference>
<keyword evidence="8" id="KW-1133">Transmembrane helix</keyword>
<dbReference type="InterPro" id="IPR050747">
    <property type="entry name" value="Mitochondrial_chaperone_BCS1"/>
</dbReference>
<keyword evidence="4 12" id="KW-0547">Nucleotide-binding</keyword>
<evidence type="ECO:0000256" key="2">
    <source>
        <dbReference type="ARBA" id="ARBA00007448"/>
    </source>
</evidence>
<dbReference type="GO" id="GO:0005524">
    <property type="term" value="F:ATP binding"/>
    <property type="evidence" value="ECO:0007669"/>
    <property type="project" value="UniProtKB-KW"/>
</dbReference>
<dbReference type="KEGG" id="ela:UCREL1_8674"/>
<comment type="catalytic activity">
    <reaction evidence="11">
        <text>ATP + H2O = ADP + phosphate + H(+)</text>
        <dbReference type="Rhea" id="RHEA:13065"/>
        <dbReference type="ChEBI" id="CHEBI:15377"/>
        <dbReference type="ChEBI" id="CHEBI:15378"/>
        <dbReference type="ChEBI" id="CHEBI:30616"/>
        <dbReference type="ChEBI" id="CHEBI:43474"/>
        <dbReference type="ChEBI" id="CHEBI:456216"/>
    </reaction>
    <physiologicalReaction direction="left-to-right" evidence="11">
        <dbReference type="Rhea" id="RHEA:13066"/>
    </physiologicalReaction>
</comment>
<reference evidence="17" key="1">
    <citation type="journal article" date="2013" name="Genome Announc.">
        <title>Draft genome sequence of the grapevine dieback fungus Eutypa lata UCR-EL1.</title>
        <authorList>
            <person name="Blanco-Ulate B."/>
            <person name="Rolshausen P.E."/>
            <person name="Cantu D."/>
        </authorList>
    </citation>
    <scope>NUCLEOTIDE SEQUENCE [LARGE SCALE GENOMIC DNA]</scope>
    <source>
        <strain evidence="17">UCR-EL1</strain>
    </source>
</reference>
<dbReference type="STRING" id="1287681.M7SJL4"/>
<dbReference type="HOGENOM" id="CLU_010189_4_3_1"/>
<dbReference type="GO" id="GO:0016887">
    <property type="term" value="F:ATP hydrolysis activity"/>
    <property type="evidence" value="ECO:0007669"/>
    <property type="project" value="InterPro"/>
</dbReference>
<evidence type="ECO:0000259" key="15">
    <source>
        <dbReference type="SMART" id="SM01024"/>
    </source>
</evidence>
<organism evidence="16 17">
    <name type="scientific">Eutypa lata (strain UCR-EL1)</name>
    <name type="common">Grapevine dieback disease fungus</name>
    <name type="synonym">Eutypa armeniacae</name>
    <dbReference type="NCBI Taxonomy" id="1287681"/>
    <lineage>
        <taxon>Eukaryota</taxon>
        <taxon>Fungi</taxon>
        <taxon>Dikarya</taxon>
        <taxon>Ascomycota</taxon>
        <taxon>Pezizomycotina</taxon>
        <taxon>Sordariomycetes</taxon>
        <taxon>Xylariomycetidae</taxon>
        <taxon>Xylariales</taxon>
        <taxon>Diatrypaceae</taxon>
        <taxon>Eutypa</taxon>
    </lineage>
</organism>
<feature type="compositionally biased region" description="Acidic residues" evidence="13">
    <location>
        <begin position="448"/>
        <end position="461"/>
    </location>
</feature>
<feature type="compositionally biased region" description="Basic and acidic residues" evidence="13">
    <location>
        <begin position="527"/>
        <end position="543"/>
    </location>
</feature>
<keyword evidence="9" id="KW-0496">Mitochondrion</keyword>
<feature type="domain" description="AAA+ ATPase" evidence="14">
    <location>
        <begin position="279"/>
        <end position="433"/>
    </location>
</feature>
<dbReference type="OrthoDB" id="10251412at2759"/>
<gene>
    <name evidence="16" type="ORF">UCREL1_8674</name>
</gene>
<dbReference type="Gene3D" id="3.40.50.300">
    <property type="entry name" value="P-loop containing nucleotide triphosphate hydrolases"/>
    <property type="match status" value="1"/>
</dbReference>
<dbReference type="InterPro" id="IPR014851">
    <property type="entry name" value="BCS1_N"/>
</dbReference>
<feature type="domain" description="BCS1 N-terminal" evidence="15">
    <location>
        <begin position="46"/>
        <end position="246"/>
    </location>
</feature>
<dbReference type="InterPro" id="IPR027417">
    <property type="entry name" value="P-loop_NTPase"/>
</dbReference>
<comment type="subcellular location">
    <subcellularLocation>
        <location evidence="1">Mitochondrion inner membrane</location>
        <topology evidence="1">Single-pass membrane protein</topology>
    </subcellularLocation>
</comment>
<evidence type="ECO:0000256" key="9">
    <source>
        <dbReference type="ARBA" id="ARBA00023128"/>
    </source>
</evidence>
<evidence type="ECO:0000256" key="7">
    <source>
        <dbReference type="ARBA" id="ARBA00022840"/>
    </source>
</evidence>
<keyword evidence="5" id="KW-0999">Mitochondrion inner membrane</keyword>
<keyword evidence="10" id="KW-0472">Membrane</keyword>
<dbReference type="OMA" id="TIHLHED"/>
<evidence type="ECO:0000256" key="4">
    <source>
        <dbReference type="ARBA" id="ARBA00022741"/>
    </source>
</evidence>
<dbReference type="GO" id="GO:0005743">
    <property type="term" value="C:mitochondrial inner membrane"/>
    <property type="evidence" value="ECO:0007669"/>
    <property type="project" value="UniProtKB-SubCell"/>
</dbReference>
<dbReference type="PANTHER" id="PTHR23070">
    <property type="entry name" value="BCS1 AAA-TYPE ATPASE"/>
    <property type="match status" value="1"/>
</dbReference>
<name>M7SJL4_EUTLA</name>
<dbReference type="InterPro" id="IPR003960">
    <property type="entry name" value="ATPase_AAA_CS"/>
</dbReference>
<dbReference type="eggNOG" id="KOG0743">
    <property type="taxonomic scope" value="Eukaryota"/>
</dbReference>
<feature type="region of interest" description="Disordered" evidence="13">
    <location>
        <begin position="348"/>
        <end position="380"/>
    </location>
</feature>
<keyword evidence="7 12" id="KW-0067">ATP-binding</keyword>
<feature type="region of interest" description="Disordered" evidence="13">
    <location>
        <begin position="446"/>
        <end position="471"/>
    </location>
</feature>
<dbReference type="SUPFAM" id="SSF52540">
    <property type="entry name" value="P-loop containing nucleoside triphosphate hydrolases"/>
    <property type="match status" value="1"/>
</dbReference>
<keyword evidence="6" id="KW-0378">Hydrolase</keyword>
<dbReference type="PROSITE" id="PS00674">
    <property type="entry name" value="AAA"/>
    <property type="match status" value="1"/>
</dbReference>
<dbReference type="Pfam" id="PF00004">
    <property type="entry name" value="AAA"/>
    <property type="match status" value="2"/>
</dbReference>
<evidence type="ECO:0000256" key="11">
    <source>
        <dbReference type="ARBA" id="ARBA00048778"/>
    </source>
</evidence>
<dbReference type="EMBL" id="KB707086">
    <property type="protein sequence ID" value="EMR64372.1"/>
    <property type="molecule type" value="Genomic_DNA"/>
</dbReference>
<evidence type="ECO:0000256" key="13">
    <source>
        <dbReference type="SAM" id="MobiDB-lite"/>
    </source>
</evidence>
<evidence type="ECO:0000313" key="17">
    <source>
        <dbReference type="Proteomes" id="UP000012174"/>
    </source>
</evidence>
<evidence type="ECO:0000256" key="12">
    <source>
        <dbReference type="RuleBase" id="RU003651"/>
    </source>
</evidence>
<dbReference type="SMART" id="SM01024">
    <property type="entry name" value="BCS1_N"/>
    <property type="match status" value="1"/>
</dbReference>
<evidence type="ECO:0000256" key="10">
    <source>
        <dbReference type="ARBA" id="ARBA00023136"/>
    </source>
</evidence>
<evidence type="ECO:0000256" key="1">
    <source>
        <dbReference type="ARBA" id="ARBA00004434"/>
    </source>
</evidence>
<accession>M7SJL4</accession>
<dbReference type="Pfam" id="PF25426">
    <property type="entry name" value="AAA_lid_BCS1"/>
    <property type="match status" value="1"/>
</dbReference>
<evidence type="ECO:0000256" key="3">
    <source>
        <dbReference type="ARBA" id="ARBA00022692"/>
    </source>
</evidence>
<feature type="compositionally biased region" description="Basic and acidic residues" evidence="13">
    <location>
        <begin position="462"/>
        <end position="471"/>
    </location>
</feature>
<dbReference type="Pfam" id="PF08740">
    <property type="entry name" value="BCS1_N"/>
    <property type="match status" value="1"/>
</dbReference>
<evidence type="ECO:0000256" key="6">
    <source>
        <dbReference type="ARBA" id="ARBA00022801"/>
    </source>
</evidence>
<dbReference type="InterPro" id="IPR003593">
    <property type="entry name" value="AAA+_ATPase"/>
</dbReference>
<feature type="region of interest" description="Disordered" evidence="13">
    <location>
        <begin position="522"/>
        <end position="566"/>
    </location>
</feature>
<evidence type="ECO:0000256" key="5">
    <source>
        <dbReference type="ARBA" id="ARBA00022792"/>
    </source>
</evidence>
<dbReference type="AlphaFoldDB" id="M7SJL4"/>
<dbReference type="InterPro" id="IPR057495">
    <property type="entry name" value="AAA_lid_BCS1"/>
</dbReference>
<proteinExistence type="inferred from homology"/>
<sequence>MPQPFHAGGAAARPLSGLTNHSLQFIQDLFANALELDINRVSSILTIIGFASRATRYATLALNWVSSWCQQFFTACVTVAAKEELHDQILDWLSVHVIEPQGTRLLTARVTTSKNGKPIAVPPSDTTGRRRAPIEYLPAFGITWFFYERRLFAVMRSKGTTTSAARALGVQHYPPGAMMSESKKEDERISILCIGRSTEPIKRLFETCRDYADKKSESLVTVRGCRGSGYRWEIKAQKPIRRIETVHFDARAKTALVDDIRKYLDPRTQRYYIRRGIPYRRGYLMYGPPGTGKTSLSLALAGMFGLDLYVLEMSSVYSDSMLEQLFTQLPPYCIVLLEDIDAVGIKREHEEEDEDTENEKDKEKQSKSVSRARANPTAPSSKCTLSGLLNVLDGVASQEGRIILMTSNMPEKLDEALLRPGRIDQKVHLGHINQSGAEQMFRRMFEPDPPEESSEESLDEVSDGKEHRPTVEREELEKAALKFASHIPENVVTPAQVQEFLLQRHDSPTRAVDEISDWIVEQIGRTGEGKPSDAGNKESEDITGKQQTNNVDKRVNGISGEASIEK</sequence>